<reference evidence="2 3" key="1">
    <citation type="submission" date="2022-11" db="EMBL/GenBank/DDBJ databases">
        <title>Whole genome sequence of Eschrichtius robustus ER-17-0199.</title>
        <authorList>
            <person name="Bruniche-Olsen A."/>
            <person name="Black A.N."/>
            <person name="Fields C.J."/>
            <person name="Walden K."/>
            <person name="Dewoody J.A."/>
        </authorList>
    </citation>
    <scope>NUCLEOTIDE SEQUENCE [LARGE SCALE GENOMIC DNA]</scope>
    <source>
        <strain evidence="2">ER-17-0199</strain>
        <tissue evidence="2">Blubber</tissue>
    </source>
</reference>
<protein>
    <submittedName>
        <fullName evidence="2">Uncharacterized protein</fullName>
    </submittedName>
</protein>
<evidence type="ECO:0000313" key="3">
    <source>
        <dbReference type="Proteomes" id="UP001159641"/>
    </source>
</evidence>
<dbReference type="Proteomes" id="UP001159641">
    <property type="component" value="Unassembled WGS sequence"/>
</dbReference>
<name>A0AB34H3X8_ESCRO</name>
<dbReference type="AlphaFoldDB" id="A0AB34H3X8"/>
<organism evidence="2 3">
    <name type="scientific">Eschrichtius robustus</name>
    <name type="common">California gray whale</name>
    <name type="synonym">Eschrichtius gibbosus</name>
    <dbReference type="NCBI Taxonomy" id="9764"/>
    <lineage>
        <taxon>Eukaryota</taxon>
        <taxon>Metazoa</taxon>
        <taxon>Chordata</taxon>
        <taxon>Craniata</taxon>
        <taxon>Vertebrata</taxon>
        <taxon>Euteleostomi</taxon>
        <taxon>Mammalia</taxon>
        <taxon>Eutheria</taxon>
        <taxon>Laurasiatheria</taxon>
        <taxon>Artiodactyla</taxon>
        <taxon>Whippomorpha</taxon>
        <taxon>Cetacea</taxon>
        <taxon>Mysticeti</taxon>
        <taxon>Eschrichtiidae</taxon>
        <taxon>Eschrichtius</taxon>
    </lineage>
</organism>
<gene>
    <name evidence="2" type="ORF">J1605_007202</name>
</gene>
<evidence type="ECO:0000313" key="2">
    <source>
        <dbReference type="EMBL" id="KAJ8785605.1"/>
    </source>
</evidence>
<dbReference type="EMBL" id="JAIQCJ010002014">
    <property type="protein sequence ID" value="KAJ8785605.1"/>
    <property type="molecule type" value="Genomic_DNA"/>
</dbReference>
<sequence>MTWSCRRGQRVSNRMESHALETNPMLQQRLRFLVPLIDQTGGSREPPGARGIHTHLVLFFQAALGAEQACPGGTCAGGAQHHQILWCHKVARVSALREKPHLSILGAGWFHLDFLTQEKEEPIIPLSEDCTGPMAPKATPQKPKYHSSGCPRLGLGQQEREGRATILQRPCGKESPCCKARKSPDIPSPALSKTSSPLLESAHDQYPSQRGERALSWPCPSHGAGGLQDQGESVPPKAAPPSRPRCRSQDLEILCPGGHGSRFRARRRRASQGLGARGWEPGAGSQALALPTLPHSPPIYEDAKNSTSKLAFRGLVEWPR</sequence>
<comment type="caution">
    <text evidence="2">The sequence shown here is derived from an EMBL/GenBank/DDBJ whole genome shotgun (WGS) entry which is preliminary data.</text>
</comment>
<evidence type="ECO:0000256" key="1">
    <source>
        <dbReference type="SAM" id="MobiDB-lite"/>
    </source>
</evidence>
<keyword evidence="3" id="KW-1185">Reference proteome</keyword>
<accession>A0AB34H3X8</accession>
<feature type="region of interest" description="Disordered" evidence="1">
    <location>
        <begin position="171"/>
        <end position="303"/>
    </location>
</feature>
<feature type="region of interest" description="Disordered" evidence="1">
    <location>
        <begin position="130"/>
        <end position="156"/>
    </location>
</feature>
<feature type="compositionally biased region" description="Basic residues" evidence="1">
    <location>
        <begin position="261"/>
        <end position="270"/>
    </location>
</feature>
<proteinExistence type="predicted"/>